<keyword evidence="4" id="KW-0813">Transport</keyword>
<comment type="catalytic activity">
    <reaction evidence="14">
        <text>(R)-carnitine + acetyl-CoA = O-acetyl-(R)-carnitine + CoA</text>
        <dbReference type="Rhea" id="RHEA:21136"/>
        <dbReference type="ChEBI" id="CHEBI:16347"/>
        <dbReference type="ChEBI" id="CHEBI:57287"/>
        <dbReference type="ChEBI" id="CHEBI:57288"/>
        <dbReference type="ChEBI" id="CHEBI:57589"/>
        <dbReference type="EC" id="2.3.1.7"/>
    </reaction>
</comment>
<feature type="active site" description="Proton acceptor" evidence="18">
    <location>
        <position position="323"/>
    </location>
</feature>
<dbReference type="GO" id="GO:0005777">
    <property type="term" value="C:peroxisome"/>
    <property type="evidence" value="ECO:0007669"/>
    <property type="project" value="UniProtKB-SubCell"/>
</dbReference>
<dbReference type="Pfam" id="PF00755">
    <property type="entry name" value="Carn_acyltransf"/>
    <property type="match status" value="1"/>
</dbReference>
<dbReference type="InterPro" id="IPR042231">
    <property type="entry name" value="Cho/carn_acyl_trans_2"/>
</dbReference>
<name>A0AAF0E491_9BASI</name>
<comment type="similarity">
    <text evidence="3">Belongs to the carnitine/choline acetyltransferase family.</text>
</comment>
<evidence type="ECO:0000256" key="7">
    <source>
        <dbReference type="ARBA" id="ARBA00022832"/>
    </source>
</evidence>
<protein>
    <recommendedName>
        <fullName evidence="17">Carnitine O-acetyltransferase, mitochondrial</fullName>
        <ecNumber evidence="16">2.3.1.7</ecNumber>
    </recommendedName>
</protein>
<evidence type="ECO:0000256" key="2">
    <source>
        <dbReference type="ARBA" id="ARBA00004443"/>
    </source>
</evidence>
<gene>
    <name evidence="20" type="primary">CAT2</name>
    <name evidence="20" type="ORF">MOBT1_001503</name>
</gene>
<evidence type="ECO:0000256" key="16">
    <source>
        <dbReference type="ARBA" id="ARBA00066910"/>
    </source>
</evidence>
<keyword evidence="13 20" id="KW-0012">Acyltransferase</keyword>
<sequence length="607" mass="68483">MTKPTGEEPKQLYSGQASLPLLPVPPLEETLKKYFRTTLPLHKDDKSLARTEQAVKDAISGKDADLVHKLQDRLVHRATAEGRESWLYDWWLSGGYMQPRDPLVPFVSYFYLHRADPKVNNYVTRSAQILKAMMAFRSMVVNETLAPEKTKTGYMCMYGFKYLFNSCRIPEPKEDVTVTFEPAKNNHVVIIRNGHFYELQLVNPMTNKELSVPEIEIQLDRIVGDSRSQQPAETPIGALTSDKRDNWADARNALISGPNGEQNKKALERIESSMVVLCLDDTKPISLEERGWAVWTGEGINRFYDKQQFIVAANGTSGFVGEHSMLDGTQTMRMNNFVLSALEQGKIDLEGPSSGSVLDEPKLLEFATDATVQKKTQESKKNFAELMSAHAMSSLDFQGYGKGAIKQYKCSPDAWVQMAIQLAFYRLYNRVPATYEAAQTRKFKLGRTETIRSLSVESKAFVEAMTNDVPDQERLKLFQAAAAQHIKYAKDAAEAHGVDRHMLGLKKLLQSNEEMPDVFKDPMHAESGTWILSTSQISTEVFDGWGFGEVTPKGYGCAYAIKEDSLAFTLVCLKEEHQPVRFTEYLNRALLDMRAMHDRALGQKNKL</sequence>
<evidence type="ECO:0000256" key="12">
    <source>
        <dbReference type="ARBA" id="ARBA00023140"/>
    </source>
</evidence>
<dbReference type="InterPro" id="IPR039551">
    <property type="entry name" value="Cho/carn_acyl_trans"/>
</dbReference>
<proteinExistence type="inferred from homology"/>
<organism evidence="20 21">
    <name type="scientific">Malassezia obtusa</name>
    <dbReference type="NCBI Taxonomy" id="76774"/>
    <lineage>
        <taxon>Eukaryota</taxon>
        <taxon>Fungi</taxon>
        <taxon>Dikarya</taxon>
        <taxon>Basidiomycota</taxon>
        <taxon>Ustilaginomycotina</taxon>
        <taxon>Malasseziomycetes</taxon>
        <taxon>Malasseziales</taxon>
        <taxon>Malasseziaceae</taxon>
        <taxon>Malassezia</taxon>
    </lineage>
</organism>
<dbReference type="AlphaFoldDB" id="A0AAF0E491"/>
<evidence type="ECO:0000259" key="19">
    <source>
        <dbReference type="Pfam" id="PF00755"/>
    </source>
</evidence>
<keyword evidence="8" id="KW-0809">Transit peptide</keyword>
<evidence type="ECO:0000256" key="18">
    <source>
        <dbReference type="PIRSR" id="PIRSR600542-1"/>
    </source>
</evidence>
<reference evidence="20" key="1">
    <citation type="submission" date="2023-03" db="EMBL/GenBank/DDBJ databases">
        <title>Mating type loci evolution in Malassezia.</title>
        <authorList>
            <person name="Coelho M.A."/>
        </authorList>
    </citation>
    <scope>NUCLEOTIDE SEQUENCE</scope>
    <source>
        <strain evidence="20">CBS 7876</strain>
    </source>
</reference>
<keyword evidence="10" id="KW-0496">Mitochondrion</keyword>
<evidence type="ECO:0000256" key="1">
    <source>
        <dbReference type="ARBA" id="ARBA00004275"/>
    </source>
</evidence>
<evidence type="ECO:0000256" key="14">
    <source>
        <dbReference type="ARBA" id="ARBA00052702"/>
    </source>
</evidence>
<dbReference type="PANTHER" id="PTHR22589:SF103">
    <property type="entry name" value="CARNITINE O-ACETYL-TRANSFERASE, ISOFORM A-RELATED"/>
    <property type="match status" value="1"/>
</dbReference>
<dbReference type="GO" id="GO:0009437">
    <property type="term" value="P:carnitine metabolic process"/>
    <property type="evidence" value="ECO:0007669"/>
    <property type="project" value="TreeGrafter"/>
</dbReference>
<dbReference type="InterPro" id="IPR000542">
    <property type="entry name" value="Carn_acyl_trans"/>
</dbReference>
<dbReference type="FunFam" id="3.30.559.70:FF:000007">
    <property type="entry name" value="Carnitine O-acetyltransferase, mitochondrial"/>
    <property type="match status" value="1"/>
</dbReference>
<keyword evidence="9" id="KW-0443">Lipid metabolism</keyword>
<evidence type="ECO:0000256" key="13">
    <source>
        <dbReference type="ARBA" id="ARBA00023315"/>
    </source>
</evidence>
<dbReference type="GO" id="GO:0005743">
    <property type="term" value="C:mitochondrial inner membrane"/>
    <property type="evidence" value="ECO:0007669"/>
    <property type="project" value="UniProtKB-SubCell"/>
</dbReference>
<comment type="function">
    <text evidence="15">Carnitine acetylase is specific for short chain fatty acids. Carnitine acetylase seems to affect the flux through the pyruvate dehydrogenase complex. It may be involved as well in the transport of acetyl-CoA into mitochondria.</text>
</comment>
<evidence type="ECO:0000256" key="11">
    <source>
        <dbReference type="ARBA" id="ARBA00023136"/>
    </source>
</evidence>
<dbReference type="GO" id="GO:0006631">
    <property type="term" value="P:fatty acid metabolic process"/>
    <property type="evidence" value="ECO:0007669"/>
    <property type="project" value="UniProtKB-KW"/>
</dbReference>
<keyword evidence="11" id="KW-0472">Membrane</keyword>
<keyword evidence="12" id="KW-0576">Peroxisome</keyword>
<feature type="domain" description="Choline/carnitine acyltransferase" evidence="19">
    <location>
        <begin position="22"/>
        <end position="587"/>
    </location>
</feature>
<comment type="subcellular location">
    <subcellularLocation>
        <location evidence="2">Mitochondrion inner membrane</location>
        <topology evidence="2">Peripheral membrane protein</topology>
        <orientation evidence="2">Matrix side</orientation>
    </subcellularLocation>
    <subcellularLocation>
        <location evidence="1">Peroxisome</location>
    </subcellularLocation>
</comment>
<evidence type="ECO:0000256" key="5">
    <source>
        <dbReference type="ARBA" id="ARBA00022679"/>
    </source>
</evidence>
<dbReference type="EMBL" id="CP119935">
    <property type="protein sequence ID" value="WFD02818.1"/>
    <property type="molecule type" value="Genomic_DNA"/>
</dbReference>
<evidence type="ECO:0000256" key="3">
    <source>
        <dbReference type="ARBA" id="ARBA00005232"/>
    </source>
</evidence>
<keyword evidence="5 20" id="KW-0808">Transferase</keyword>
<evidence type="ECO:0000256" key="17">
    <source>
        <dbReference type="ARBA" id="ARBA00073438"/>
    </source>
</evidence>
<keyword evidence="21" id="KW-1185">Reference proteome</keyword>
<keyword evidence="7" id="KW-0276">Fatty acid metabolism</keyword>
<dbReference type="Gene3D" id="3.30.559.70">
    <property type="entry name" value="Choline/Carnitine o-acyltransferase, domain 2"/>
    <property type="match status" value="1"/>
</dbReference>
<dbReference type="GO" id="GO:0004092">
    <property type="term" value="F:carnitine O-acetyltransferase activity"/>
    <property type="evidence" value="ECO:0007669"/>
    <property type="project" value="UniProtKB-EC"/>
</dbReference>
<dbReference type="PROSITE" id="PS00439">
    <property type="entry name" value="ACYLTRANSF_C_1"/>
    <property type="match status" value="1"/>
</dbReference>
<dbReference type="PANTHER" id="PTHR22589">
    <property type="entry name" value="CARNITINE O-ACYLTRANSFERASE"/>
    <property type="match status" value="1"/>
</dbReference>
<evidence type="ECO:0000256" key="15">
    <source>
        <dbReference type="ARBA" id="ARBA00053195"/>
    </source>
</evidence>
<dbReference type="EC" id="2.3.1.7" evidence="16"/>
<accession>A0AAF0E491</accession>
<evidence type="ECO:0000256" key="6">
    <source>
        <dbReference type="ARBA" id="ARBA00022792"/>
    </source>
</evidence>
<evidence type="ECO:0000256" key="10">
    <source>
        <dbReference type="ARBA" id="ARBA00023128"/>
    </source>
</evidence>
<evidence type="ECO:0000313" key="20">
    <source>
        <dbReference type="EMBL" id="WFD02818.1"/>
    </source>
</evidence>
<dbReference type="InterPro" id="IPR023213">
    <property type="entry name" value="CAT-like_dom_sf"/>
</dbReference>
<evidence type="ECO:0000256" key="8">
    <source>
        <dbReference type="ARBA" id="ARBA00022946"/>
    </source>
</evidence>
<evidence type="ECO:0000256" key="9">
    <source>
        <dbReference type="ARBA" id="ARBA00023098"/>
    </source>
</evidence>
<dbReference type="Proteomes" id="UP001214603">
    <property type="component" value="Chromosome 2"/>
</dbReference>
<keyword evidence="6" id="KW-0999">Mitochondrion inner membrane</keyword>
<dbReference type="SUPFAM" id="SSF52777">
    <property type="entry name" value="CoA-dependent acyltransferases"/>
    <property type="match status" value="2"/>
</dbReference>
<dbReference type="Gene3D" id="3.30.559.10">
    <property type="entry name" value="Chloramphenicol acetyltransferase-like domain"/>
    <property type="match status" value="1"/>
</dbReference>
<evidence type="ECO:0000256" key="4">
    <source>
        <dbReference type="ARBA" id="ARBA00022448"/>
    </source>
</evidence>
<evidence type="ECO:0000313" key="21">
    <source>
        <dbReference type="Proteomes" id="UP001214603"/>
    </source>
</evidence>